<keyword evidence="2" id="KW-1185">Reference proteome</keyword>
<name>A0ABQ5GSV3_9ASTR</name>
<dbReference type="EMBL" id="BQNB010018828">
    <property type="protein sequence ID" value="GJT78722.1"/>
    <property type="molecule type" value="Genomic_DNA"/>
</dbReference>
<evidence type="ECO:0000313" key="2">
    <source>
        <dbReference type="Proteomes" id="UP001151760"/>
    </source>
</evidence>
<proteinExistence type="predicted"/>
<evidence type="ECO:0008006" key="3">
    <source>
        <dbReference type="Google" id="ProtNLM"/>
    </source>
</evidence>
<accession>A0ABQ5GSV3</accession>
<evidence type="ECO:0000313" key="1">
    <source>
        <dbReference type="EMBL" id="GJT78722.1"/>
    </source>
</evidence>
<sequence>MTYLALRCEHILDQQVTFGISESSYARAMIELRADEELKDTIIVAMPKLYPKKIVSDVVKNLNNPKQATRGVSVGPKVGFKSTKKIYRHVPNKNGASASGKKKQVEVFRQEVSNSNPFDVLNSIDNDDDLERYSRVHMRSIYKLERHILDGKLMPVDDDGKPLVPTGNVDSDSEVEVVFDETANLMASTTFKGGSDRGYGTNNLLEQ</sequence>
<reference evidence="1" key="1">
    <citation type="journal article" date="2022" name="Int. J. Mol. Sci.">
        <title>Draft Genome of Tanacetum Coccineum: Genomic Comparison of Closely Related Tanacetum-Family Plants.</title>
        <authorList>
            <person name="Yamashiro T."/>
            <person name="Shiraishi A."/>
            <person name="Nakayama K."/>
            <person name="Satake H."/>
        </authorList>
    </citation>
    <scope>NUCLEOTIDE SEQUENCE</scope>
</reference>
<organism evidence="1 2">
    <name type="scientific">Tanacetum coccineum</name>
    <dbReference type="NCBI Taxonomy" id="301880"/>
    <lineage>
        <taxon>Eukaryota</taxon>
        <taxon>Viridiplantae</taxon>
        <taxon>Streptophyta</taxon>
        <taxon>Embryophyta</taxon>
        <taxon>Tracheophyta</taxon>
        <taxon>Spermatophyta</taxon>
        <taxon>Magnoliopsida</taxon>
        <taxon>eudicotyledons</taxon>
        <taxon>Gunneridae</taxon>
        <taxon>Pentapetalae</taxon>
        <taxon>asterids</taxon>
        <taxon>campanulids</taxon>
        <taxon>Asterales</taxon>
        <taxon>Asteraceae</taxon>
        <taxon>Asteroideae</taxon>
        <taxon>Anthemideae</taxon>
        <taxon>Anthemidinae</taxon>
        <taxon>Tanacetum</taxon>
    </lineage>
</organism>
<reference evidence="1" key="2">
    <citation type="submission" date="2022-01" db="EMBL/GenBank/DDBJ databases">
        <authorList>
            <person name="Yamashiro T."/>
            <person name="Shiraishi A."/>
            <person name="Satake H."/>
            <person name="Nakayama K."/>
        </authorList>
    </citation>
    <scope>NUCLEOTIDE SEQUENCE</scope>
</reference>
<dbReference type="Proteomes" id="UP001151760">
    <property type="component" value="Unassembled WGS sequence"/>
</dbReference>
<comment type="caution">
    <text evidence="1">The sequence shown here is derived from an EMBL/GenBank/DDBJ whole genome shotgun (WGS) entry which is preliminary data.</text>
</comment>
<gene>
    <name evidence="1" type="ORF">Tco_1045447</name>
</gene>
<protein>
    <recommendedName>
        <fullName evidence="3">Transposase</fullName>
    </recommendedName>
</protein>